<evidence type="ECO:0000256" key="7">
    <source>
        <dbReference type="ARBA" id="ARBA00023180"/>
    </source>
</evidence>
<sequence>FIIYYNQYIKIHKLKMIEKLGIKRFLYYFNKNVTKPKTFTFIIIILGLFCIYLSFFTINIVYYQKYNDNETNKINTLTIWKPNDFNLNCTKILIGDKKYIQKVIKKRYVNNDISNNLNLSCDEIRSRGYYPSKPLSEIEKNYPIAYARNVYSDYYLVELQFLISYAPQNHYCFAIDKKTQLFRQKMESLAKCFDNVYIPESSYDMTSGGKNQAFSSYECMKYLIKKKWKYLFILQNDDFPLKTNYELVKILLARNSVMDIGYTNPTRLIKSRIDLSKKWDHKSLNFKKDNNTIFDDSLLNEKMAFQKGYSAHGMPRESVEYIINKIDITKYLKQISIGRFGEDEMTWQTLFSDEYIKIPQWVHKSCVSEYYNEKTYMIRKAFWYKKNCKTKMLLHSVCIMGVEMLNDLKNDYHYFINKFKSSKDLGAAICFGEYIYNKTYFNKIDNINLTYYENLPQTKYQNANKKDKDEIIKNSSHLSTGAANTRLSFVFSMPPTTQIPSTRKEKNGMLANAKVDCPSYSYGDSVLLKNPSATSKLDTPFVGPFRVICQMDQHLFLKPQENIKGRPRKVHVSQVKPFFNGDDIKRFLYYFDKNVTEPKTFTSIIIILGLLCIYLSFFTINIIYYQKYNDNETNKINTLTIWKPNDFNLNCTKILIGDKKYIQKVIKKRYVNNDISNNLNLSCDEIRSRGYYPSKPLSEIEKNYPIAYARNVYSDYYLVELQFLISYAPQNHYCFAIDKKTQLFRQKMESLAKCFDNVYIPESSYDMTSGGKNQAFSSYECMKYLIKKKWKYLFILQNDDFPLKTNYELVKILLARNSVMDIGYTNPTRLIKSRIDLSKKWDHKSLNFKKDNNTIFDDNLLNEKMAFQKGYSAHGMPRESVEYIINKIDITKYLKQISIGRFGEDEMTWQTLFSDEYIKIPQWVHKSCVSEYYNEETYMIRKAFWYGQNCKTKMFLHSVCIMGVEMFCFDIFFVCNMMDDFFADILDNAKVVSKNPTPLNRKIVSNDFKNREKFYATFVNNGTSLCKNNNFKIQNKGNQSVGKNKFNSFSNNLLLKNDKSTQGQNLSFSQIFNLAKSNGKVFDSKNQKSLLKNEDNIKQPKDNVAPSIEKPKIPKLIIRKTDYTIRSKDHDAPNKIEYSNNPKLDKAVYEKKSSEKDMFYKVKNQFSPLDNRREVKKKRLSSSNIDQISKIPHKFSRYTEKEYKNHFKSNGRLQNYNKELSEDSSDSMDDFIVDDGYDLPTRTEFEEALKSVSRYDKKRRLDNERLIKENEMMASYSDIRKEEKRSFKLALKEDLRELKKGSHAL</sequence>
<evidence type="ECO:0000256" key="6">
    <source>
        <dbReference type="ARBA" id="ARBA00023136"/>
    </source>
</evidence>
<organism evidence="9 10">
    <name type="scientific">Strongyloides stercoralis</name>
    <name type="common">Threadworm</name>
    <dbReference type="NCBI Taxonomy" id="6248"/>
    <lineage>
        <taxon>Eukaryota</taxon>
        <taxon>Metazoa</taxon>
        <taxon>Ecdysozoa</taxon>
        <taxon>Nematoda</taxon>
        <taxon>Chromadorea</taxon>
        <taxon>Rhabditida</taxon>
        <taxon>Tylenchina</taxon>
        <taxon>Panagrolaimomorpha</taxon>
        <taxon>Strongyloidoidea</taxon>
        <taxon>Strongyloididae</taxon>
        <taxon>Strongyloides</taxon>
    </lineage>
</organism>
<evidence type="ECO:0000256" key="1">
    <source>
        <dbReference type="ARBA" id="ARBA00004606"/>
    </source>
</evidence>
<keyword evidence="6 8" id="KW-0472">Membrane</keyword>
<comment type="subcellular location">
    <subcellularLocation>
        <location evidence="1">Membrane</location>
        <topology evidence="1">Single-pass type II membrane protein</topology>
    </subcellularLocation>
</comment>
<evidence type="ECO:0000256" key="8">
    <source>
        <dbReference type="SAM" id="Phobius"/>
    </source>
</evidence>
<evidence type="ECO:0000256" key="4">
    <source>
        <dbReference type="ARBA" id="ARBA00022679"/>
    </source>
</evidence>
<dbReference type="AlphaFoldDB" id="A0AAF5HZB5"/>
<evidence type="ECO:0000256" key="2">
    <source>
        <dbReference type="ARBA" id="ARBA00006461"/>
    </source>
</evidence>
<dbReference type="Pfam" id="PF02485">
    <property type="entry name" value="Branch"/>
    <property type="match status" value="2"/>
</dbReference>
<protein>
    <submittedName>
        <fullName evidence="10">Glycosyltransferase family 92 protein</fullName>
    </submittedName>
</protein>
<keyword evidence="7" id="KW-0325">Glycoprotein</keyword>
<keyword evidence="3" id="KW-0328">Glycosyltransferase</keyword>
<feature type="transmembrane region" description="Helical" evidence="8">
    <location>
        <begin position="39"/>
        <end position="63"/>
    </location>
</feature>
<dbReference type="Proteomes" id="UP000035681">
    <property type="component" value="Unplaced"/>
</dbReference>
<evidence type="ECO:0000313" key="10">
    <source>
        <dbReference type="WBParaSite" id="TCONS_00004617.p1"/>
    </source>
</evidence>
<reference evidence="10" key="1">
    <citation type="submission" date="2024-02" db="UniProtKB">
        <authorList>
            <consortium name="WormBaseParasite"/>
        </authorList>
    </citation>
    <scope>IDENTIFICATION</scope>
</reference>
<feature type="transmembrane region" description="Helical" evidence="8">
    <location>
        <begin position="601"/>
        <end position="625"/>
    </location>
</feature>
<dbReference type="PANTHER" id="PTHR46671">
    <property type="entry name" value="PROTEIN CBG11221"/>
    <property type="match status" value="1"/>
</dbReference>
<dbReference type="GO" id="GO:0016020">
    <property type="term" value="C:membrane"/>
    <property type="evidence" value="ECO:0007669"/>
    <property type="project" value="UniProtKB-SubCell"/>
</dbReference>
<keyword evidence="5" id="KW-0175">Coiled coil</keyword>
<proteinExistence type="inferred from homology"/>
<keyword evidence="8" id="KW-0812">Transmembrane</keyword>
<feature type="transmembrane region" description="Helical" evidence="8">
    <location>
        <begin position="954"/>
        <end position="974"/>
    </location>
</feature>
<dbReference type="WBParaSite" id="TCONS_00004617.p1">
    <property type="protein sequence ID" value="TCONS_00004617.p1"/>
    <property type="gene ID" value="XLOC_002352"/>
</dbReference>
<name>A0AAF5HZB5_STRER</name>
<keyword evidence="8" id="KW-1133">Transmembrane helix</keyword>
<dbReference type="InterPro" id="IPR013256">
    <property type="entry name" value="Chromatin_SPT2"/>
</dbReference>
<keyword evidence="4" id="KW-0808">Transferase</keyword>
<comment type="similarity">
    <text evidence="2">Belongs to the SPT2 family.</text>
</comment>
<accession>A0AAF5HZB5</accession>
<evidence type="ECO:0000256" key="5">
    <source>
        <dbReference type="ARBA" id="ARBA00023054"/>
    </source>
</evidence>
<dbReference type="Pfam" id="PF08243">
    <property type="entry name" value="SPT2"/>
    <property type="match status" value="1"/>
</dbReference>
<dbReference type="PANTHER" id="PTHR46671:SF7">
    <property type="entry name" value="CORE-2_I-BRANCHING ENZYME"/>
    <property type="match status" value="1"/>
</dbReference>
<dbReference type="GO" id="GO:0016757">
    <property type="term" value="F:glycosyltransferase activity"/>
    <property type="evidence" value="ECO:0007669"/>
    <property type="project" value="UniProtKB-KW"/>
</dbReference>
<evidence type="ECO:0000313" key="9">
    <source>
        <dbReference type="Proteomes" id="UP000035681"/>
    </source>
</evidence>
<evidence type="ECO:0000256" key="3">
    <source>
        <dbReference type="ARBA" id="ARBA00022676"/>
    </source>
</evidence>
<dbReference type="InterPro" id="IPR003406">
    <property type="entry name" value="Glyco_trans_14"/>
</dbReference>
<keyword evidence="9" id="KW-1185">Reference proteome</keyword>